<keyword evidence="3" id="KW-1185">Reference proteome</keyword>
<dbReference type="AlphaFoldDB" id="A0A448XNC1"/>
<dbReference type="EMBL" id="CAAALY010266532">
    <property type="protein sequence ID" value="VEL40804.1"/>
    <property type="molecule type" value="Genomic_DNA"/>
</dbReference>
<comment type="caution">
    <text evidence="2">The sequence shown here is derived from an EMBL/GenBank/DDBJ whole genome shotgun (WGS) entry which is preliminary data.</text>
</comment>
<proteinExistence type="predicted"/>
<evidence type="ECO:0000313" key="2">
    <source>
        <dbReference type="EMBL" id="VEL40804.1"/>
    </source>
</evidence>
<evidence type="ECO:0000259" key="1">
    <source>
        <dbReference type="Pfam" id="PF05131"/>
    </source>
</evidence>
<reference evidence="2" key="1">
    <citation type="submission" date="2018-11" db="EMBL/GenBank/DDBJ databases">
        <authorList>
            <consortium name="Pathogen Informatics"/>
        </authorList>
    </citation>
    <scope>NUCLEOTIDE SEQUENCE</scope>
</reference>
<gene>
    <name evidence="2" type="ORF">PXEA_LOCUS34244</name>
</gene>
<protein>
    <recommendedName>
        <fullName evidence="1">Pep3/Vps18 beta-propeller domain-containing protein</fullName>
    </recommendedName>
</protein>
<evidence type="ECO:0000313" key="3">
    <source>
        <dbReference type="Proteomes" id="UP000784294"/>
    </source>
</evidence>
<dbReference type="InterPro" id="IPR007810">
    <property type="entry name" value="Pep3/Vps18_beta-prop"/>
</dbReference>
<organism evidence="2 3">
    <name type="scientific">Protopolystoma xenopodis</name>
    <dbReference type="NCBI Taxonomy" id="117903"/>
    <lineage>
        <taxon>Eukaryota</taxon>
        <taxon>Metazoa</taxon>
        <taxon>Spiralia</taxon>
        <taxon>Lophotrochozoa</taxon>
        <taxon>Platyhelminthes</taxon>
        <taxon>Monogenea</taxon>
        <taxon>Polyopisthocotylea</taxon>
        <taxon>Polystomatidea</taxon>
        <taxon>Polystomatidae</taxon>
        <taxon>Protopolystoma</taxon>
    </lineage>
</organism>
<sequence length="187" mass="20290">MVFDRSQGIYYGHLKTDHLLWPASSPSESLSGAGLRSCRCTRNAKLLAYPLVPNVERPGLPLGIGMTQFHVLVAYRDRVKAINLLDGKTVFSALLTAGQAPITPASATGSESAASVAGQLSMLNLLDGSCLGVCQDQGLTESHIWLFGSWGICHLGIRNEQKRISQIYLETGNFKEARRFCQVGIIK</sequence>
<dbReference type="OrthoDB" id="1845386at2759"/>
<dbReference type="Proteomes" id="UP000784294">
    <property type="component" value="Unassembled WGS sequence"/>
</dbReference>
<dbReference type="Pfam" id="PF05131">
    <property type="entry name" value="Pep3_Vps18"/>
    <property type="match status" value="1"/>
</dbReference>
<feature type="domain" description="Pep3/Vps18 beta-propeller" evidence="1">
    <location>
        <begin position="6"/>
        <end position="93"/>
    </location>
</feature>
<name>A0A448XNC1_9PLAT</name>
<accession>A0A448XNC1</accession>